<keyword evidence="8 9" id="KW-0472">Membrane</keyword>
<evidence type="ECO:0000256" key="1">
    <source>
        <dbReference type="ARBA" id="ARBA00004651"/>
    </source>
</evidence>
<keyword evidence="12" id="KW-1185">Reference proteome</keyword>
<evidence type="ECO:0000259" key="10">
    <source>
        <dbReference type="PROSITE" id="PS50928"/>
    </source>
</evidence>
<dbReference type="GO" id="GO:0055085">
    <property type="term" value="P:transmembrane transport"/>
    <property type="evidence" value="ECO:0007669"/>
    <property type="project" value="InterPro"/>
</dbReference>
<dbReference type="GO" id="GO:0005886">
    <property type="term" value="C:plasma membrane"/>
    <property type="evidence" value="ECO:0007669"/>
    <property type="project" value="UniProtKB-SubCell"/>
</dbReference>
<dbReference type="Pfam" id="PF00528">
    <property type="entry name" value="BPD_transp_1"/>
    <property type="match status" value="1"/>
</dbReference>
<feature type="transmembrane region" description="Helical" evidence="9">
    <location>
        <begin position="261"/>
        <end position="283"/>
    </location>
</feature>
<dbReference type="EMBL" id="RXNV01000017">
    <property type="protein sequence ID" value="RTR27227.1"/>
    <property type="molecule type" value="Genomic_DNA"/>
</dbReference>
<feature type="transmembrane region" description="Helical" evidence="9">
    <location>
        <begin position="65"/>
        <end position="96"/>
    </location>
</feature>
<feature type="transmembrane region" description="Helical" evidence="9">
    <location>
        <begin position="142"/>
        <end position="164"/>
    </location>
</feature>
<dbReference type="InterPro" id="IPR000515">
    <property type="entry name" value="MetI-like"/>
</dbReference>
<dbReference type="GO" id="GO:0006817">
    <property type="term" value="P:phosphate ion transport"/>
    <property type="evidence" value="ECO:0007669"/>
    <property type="project" value="UniProtKB-KW"/>
</dbReference>
<comment type="similarity">
    <text evidence="2">Belongs to the binding-protein-dependent transport system permease family. CysTW subfamily.</text>
</comment>
<keyword evidence="3 9" id="KW-0813">Transport</keyword>
<evidence type="ECO:0000256" key="6">
    <source>
        <dbReference type="ARBA" id="ARBA00022692"/>
    </source>
</evidence>
<feature type="transmembrane region" description="Helical" evidence="9">
    <location>
        <begin position="21"/>
        <end position="45"/>
    </location>
</feature>
<dbReference type="InterPro" id="IPR035906">
    <property type="entry name" value="MetI-like_sf"/>
</dbReference>
<keyword evidence="5" id="KW-0592">Phosphate transport</keyword>
<reference evidence="11 12" key="1">
    <citation type="submission" date="2018-12" db="EMBL/GenBank/DDBJ databases">
        <authorList>
            <person name="Yu L."/>
        </authorList>
    </citation>
    <scope>NUCLEOTIDE SEQUENCE [LARGE SCALE GENOMIC DNA]</scope>
    <source>
        <strain evidence="11 12">HAW-EB5</strain>
    </source>
</reference>
<dbReference type="CDD" id="cd06261">
    <property type="entry name" value="TM_PBP2"/>
    <property type="match status" value="1"/>
</dbReference>
<dbReference type="PANTHER" id="PTHR30425">
    <property type="entry name" value="PHOSPHATE TRANSPORT SYSTEM PERMEASE PROTEIN PST"/>
    <property type="match status" value="1"/>
</dbReference>
<evidence type="ECO:0000256" key="9">
    <source>
        <dbReference type="RuleBase" id="RU363032"/>
    </source>
</evidence>
<dbReference type="OrthoDB" id="9785113at2"/>
<comment type="subcellular location">
    <subcellularLocation>
        <location evidence="1 9">Cell membrane</location>
        <topology evidence="1 9">Multi-pass membrane protein</topology>
    </subcellularLocation>
</comment>
<evidence type="ECO:0000256" key="2">
    <source>
        <dbReference type="ARBA" id="ARBA00007069"/>
    </source>
</evidence>
<keyword evidence="6 9" id="KW-0812">Transmembrane</keyword>
<keyword evidence="7 9" id="KW-1133">Transmembrane helix</keyword>
<dbReference type="RefSeq" id="WP_126507923.1">
    <property type="nucleotide sequence ID" value="NZ_RXNV01000017.1"/>
</dbReference>
<dbReference type="AlphaFoldDB" id="A0A3S0KHZ6"/>
<evidence type="ECO:0000256" key="3">
    <source>
        <dbReference type="ARBA" id="ARBA00022448"/>
    </source>
</evidence>
<dbReference type="InterPro" id="IPR051124">
    <property type="entry name" value="Phosphate_Transport_Permease"/>
</dbReference>
<evidence type="ECO:0000313" key="12">
    <source>
        <dbReference type="Proteomes" id="UP000282060"/>
    </source>
</evidence>
<evidence type="ECO:0000256" key="7">
    <source>
        <dbReference type="ARBA" id="ARBA00022989"/>
    </source>
</evidence>
<gene>
    <name evidence="11" type="ORF">EKG39_20795</name>
</gene>
<dbReference type="PANTHER" id="PTHR30425:SF1">
    <property type="entry name" value="PHOSPHATE TRANSPORT SYSTEM PERMEASE PROTEIN PSTC"/>
    <property type="match status" value="1"/>
</dbReference>
<evidence type="ECO:0000256" key="5">
    <source>
        <dbReference type="ARBA" id="ARBA00022592"/>
    </source>
</evidence>
<evidence type="ECO:0000313" key="11">
    <source>
        <dbReference type="EMBL" id="RTR27227.1"/>
    </source>
</evidence>
<sequence>MQNHKLTLKQNSWMQGLLMTLVVTSGLLLFALFCFLIWFSLPVFFTETTSVFSLKWQPEQGHFGILAMVFGTLLLAFISTSVAFIIAMGLNSFCLLSRRRWLVTLLRTLLRFMAAIPTVVYGLAALFLLLPLLRNGLQLGSGYSLFAAVCMLILLILPVICVMLDNITAPLWQQYALGAQALGFSPEQIYMQVILPHCRVNIGGAVLLGFNRAIGDTMLPLMLAGNATQLPSGVFDAIRSLTAHIALVIATDQGSEAYNSLFAAGMLLLMCSACICLLSRYLMGLQRLGQPE</sequence>
<accession>A0A3S0KHZ6</accession>
<dbReference type="SUPFAM" id="SSF161098">
    <property type="entry name" value="MetI-like"/>
    <property type="match status" value="1"/>
</dbReference>
<organism evidence="11 12">
    <name type="scientific">Shewanella atlantica</name>
    <dbReference type="NCBI Taxonomy" id="271099"/>
    <lineage>
        <taxon>Bacteria</taxon>
        <taxon>Pseudomonadati</taxon>
        <taxon>Pseudomonadota</taxon>
        <taxon>Gammaproteobacteria</taxon>
        <taxon>Alteromonadales</taxon>
        <taxon>Shewanellaceae</taxon>
        <taxon>Shewanella</taxon>
    </lineage>
</organism>
<proteinExistence type="inferred from homology"/>
<feature type="transmembrane region" description="Helical" evidence="9">
    <location>
        <begin position="108"/>
        <end position="130"/>
    </location>
</feature>
<feature type="domain" description="ABC transmembrane type-1" evidence="10">
    <location>
        <begin position="69"/>
        <end position="279"/>
    </location>
</feature>
<evidence type="ECO:0000256" key="8">
    <source>
        <dbReference type="ARBA" id="ARBA00023136"/>
    </source>
</evidence>
<name>A0A3S0KHZ6_9GAMM</name>
<keyword evidence="4" id="KW-1003">Cell membrane</keyword>
<dbReference type="Gene3D" id="1.10.3720.10">
    <property type="entry name" value="MetI-like"/>
    <property type="match status" value="1"/>
</dbReference>
<evidence type="ECO:0000256" key="4">
    <source>
        <dbReference type="ARBA" id="ARBA00022475"/>
    </source>
</evidence>
<dbReference type="Proteomes" id="UP000282060">
    <property type="component" value="Unassembled WGS sequence"/>
</dbReference>
<comment type="caution">
    <text evidence="11">The sequence shown here is derived from an EMBL/GenBank/DDBJ whole genome shotgun (WGS) entry which is preliminary data.</text>
</comment>
<protein>
    <submittedName>
        <fullName evidence="11">ABC transporter permease subunit</fullName>
    </submittedName>
</protein>
<dbReference type="PROSITE" id="PS50928">
    <property type="entry name" value="ABC_TM1"/>
    <property type="match status" value="1"/>
</dbReference>